<evidence type="ECO:0000259" key="2">
    <source>
        <dbReference type="Pfam" id="PF07411"/>
    </source>
</evidence>
<proteinExistence type="predicted"/>
<feature type="compositionally biased region" description="Acidic residues" evidence="1">
    <location>
        <begin position="159"/>
        <end position="171"/>
    </location>
</feature>
<evidence type="ECO:0000259" key="3">
    <source>
        <dbReference type="Pfam" id="PF20068"/>
    </source>
</evidence>
<organism evidence="4 5">
    <name type="scientific">Natrinema salaciae</name>
    <dbReference type="NCBI Taxonomy" id="1186196"/>
    <lineage>
        <taxon>Archaea</taxon>
        <taxon>Methanobacteriati</taxon>
        <taxon>Methanobacteriota</taxon>
        <taxon>Stenosarchaea group</taxon>
        <taxon>Halobacteria</taxon>
        <taxon>Halobacteriales</taxon>
        <taxon>Natrialbaceae</taxon>
        <taxon>Natrinema</taxon>
    </lineage>
</organism>
<dbReference type="EMBL" id="FOFD01000006">
    <property type="protein sequence ID" value="SER54984.1"/>
    <property type="molecule type" value="Genomic_DNA"/>
</dbReference>
<dbReference type="RefSeq" id="WP_090621089.1">
    <property type="nucleotide sequence ID" value="NZ_FOFD01000006.1"/>
</dbReference>
<dbReference type="Pfam" id="PF20068">
    <property type="entry name" value="Amphi-Trp"/>
    <property type="match status" value="1"/>
</dbReference>
<dbReference type="Proteomes" id="UP000199114">
    <property type="component" value="Unassembled WGS sequence"/>
</dbReference>
<evidence type="ECO:0000313" key="4">
    <source>
        <dbReference type="EMBL" id="SER54984.1"/>
    </source>
</evidence>
<protein>
    <submittedName>
        <fullName evidence="4">Amphi-Trp domain-containing protein</fullName>
    </submittedName>
</protein>
<dbReference type="OrthoDB" id="108721at2157"/>
<dbReference type="AlphaFoldDB" id="A0A1H9Q3H8"/>
<sequence length="236" mass="25376">MNDSPDDANRPDDSDAADEDEFKLERAYDRAALATVFREFATAFETGQPVRLNGDDRSVGVAVPERVVAEFEAGHDAVAEPPVAELEVELEWDDPDDSSVRIAERDAASDADADGDADAGADADADADDDRVRTDAADVDPAAAVMPLEGVTDRGGREDEADAAEDADGAADGETGRTSRFEVYEDRAGQWRWRLVHWNGNIVADSGEGYASRSNAERAARSVMRSAPTATVERRE</sequence>
<dbReference type="STRING" id="1186196.SAMN04489841_4075"/>
<evidence type="ECO:0000256" key="1">
    <source>
        <dbReference type="SAM" id="MobiDB-lite"/>
    </source>
</evidence>
<feature type="domain" description="DUF1508" evidence="2">
    <location>
        <begin position="186"/>
        <end position="233"/>
    </location>
</feature>
<name>A0A1H9Q3H8_9EURY</name>
<feature type="region of interest" description="Disordered" evidence="1">
    <location>
        <begin position="1"/>
        <end position="22"/>
    </location>
</feature>
<keyword evidence="5" id="KW-1185">Reference proteome</keyword>
<dbReference type="InterPro" id="IPR027598">
    <property type="entry name" value="Amphi-Trp_dom"/>
</dbReference>
<feature type="compositionally biased region" description="Basic and acidic residues" evidence="1">
    <location>
        <begin position="98"/>
        <end position="108"/>
    </location>
</feature>
<feature type="compositionally biased region" description="Acidic residues" evidence="1">
    <location>
        <begin position="109"/>
        <end position="129"/>
    </location>
</feature>
<feature type="region of interest" description="Disordered" evidence="1">
    <location>
        <begin position="90"/>
        <end position="178"/>
    </location>
</feature>
<feature type="region of interest" description="Disordered" evidence="1">
    <location>
        <begin position="205"/>
        <end position="236"/>
    </location>
</feature>
<accession>A0A1H9Q3H8</accession>
<feature type="domain" description="Amphi-Trp" evidence="3">
    <location>
        <begin position="19"/>
        <end position="99"/>
    </location>
</feature>
<evidence type="ECO:0000313" key="5">
    <source>
        <dbReference type="Proteomes" id="UP000199114"/>
    </source>
</evidence>
<dbReference type="SUPFAM" id="SSF160113">
    <property type="entry name" value="YegP-like"/>
    <property type="match status" value="1"/>
</dbReference>
<gene>
    <name evidence="4" type="ORF">SAMN04489841_4075</name>
</gene>
<dbReference type="NCBIfam" id="TIGR04354">
    <property type="entry name" value="amphi-Trp"/>
    <property type="match status" value="1"/>
</dbReference>
<dbReference type="Pfam" id="PF07411">
    <property type="entry name" value="DUF1508"/>
    <property type="match status" value="1"/>
</dbReference>
<dbReference type="Gene3D" id="2.30.29.80">
    <property type="match status" value="1"/>
</dbReference>
<dbReference type="InterPro" id="IPR010879">
    <property type="entry name" value="DUF1508"/>
</dbReference>
<dbReference type="InterPro" id="IPR036913">
    <property type="entry name" value="YegP-like_sf"/>
</dbReference>
<reference evidence="5" key="1">
    <citation type="submission" date="2016-10" db="EMBL/GenBank/DDBJ databases">
        <authorList>
            <person name="Varghese N."/>
            <person name="Submissions S."/>
        </authorList>
    </citation>
    <scope>NUCLEOTIDE SEQUENCE [LARGE SCALE GENOMIC DNA]</scope>
    <source>
        <strain evidence="5">DSM 25055</strain>
    </source>
</reference>